<feature type="chain" id="PRO_5045446886" description="beta-N-acetylhexosaminidase" evidence="6">
    <location>
        <begin position="18"/>
        <end position="665"/>
    </location>
</feature>
<gene>
    <name evidence="9" type="ORF">OKA05_16125</name>
</gene>
<dbReference type="Pfam" id="PF00728">
    <property type="entry name" value="Glyco_hydro_20"/>
    <property type="match status" value="1"/>
</dbReference>
<proteinExistence type="inferred from homology"/>
<reference evidence="9 10" key="1">
    <citation type="submission" date="2022-10" db="EMBL/GenBank/DDBJ databases">
        <title>Luteolibacter arcticus strain CCTCC AB 2014275, whole genome shotgun sequencing project.</title>
        <authorList>
            <person name="Zhao G."/>
            <person name="Shen L."/>
        </authorList>
    </citation>
    <scope>NUCLEOTIDE SEQUENCE [LARGE SCALE GENOMIC DNA]</scope>
    <source>
        <strain evidence="9 10">CCTCC AB 2014275</strain>
    </source>
</reference>
<dbReference type="Gene3D" id="2.60.120.260">
    <property type="entry name" value="Galactose-binding domain-like"/>
    <property type="match status" value="1"/>
</dbReference>
<comment type="similarity">
    <text evidence="2">Belongs to the glycosyl hydrolase 20 family.</text>
</comment>
<feature type="domain" description="Glycoside hydrolase family 20 catalytic" evidence="7">
    <location>
        <begin position="148"/>
        <end position="501"/>
    </location>
</feature>
<comment type="catalytic activity">
    <reaction evidence="1">
        <text>Hydrolysis of terminal non-reducing N-acetyl-D-hexosamine residues in N-acetyl-beta-D-hexosaminides.</text>
        <dbReference type="EC" id="3.2.1.52"/>
    </reaction>
</comment>
<evidence type="ECO:0000256" key="6">
    <source>
        <dbReference type="SAM" id="SignalP"/>
    </source>
</evidence>
<dbReference type="InterPro" id="IPR015882">
    <property type="entry name" value="HEX_bac_N"/>
</dbReference>
<dbReference type="EC" id="3.2.1.52" evidence="3"/>
<dbReference type="Proteomes" id="UP001320876">
    <property type="component" value="Unassembled WGS sequence"/>
</dbReference>
<dbReference type="PRINTS" id="PR00738">
    <property type="entry name" value="GLHYDRLASE20"/>
</dbReference>
<name>A0ABT3GKS9_9BACT</name>
<feature type="signal peptide" evidence="6">
    <location>
        <begin position="1"/>
        <end position="17"/>
    </location>
</feature>
<dbReference type="CDD" id="cd06563">
    <property type="entry name" value="GH20_chitobiase-like"/>
    <property type="match status" value="1"/>
</dbReference>
<evidence type="ECO:0000256" key="3">
    <source>
        <dbReference type="ARBA" id="ARBA00012663"/>
    </source>
</evidence>
<keyword evidence="10" id="KW-1185">Reference proteome</keyword>
<dbReference type="SUPFAM" id="SSF51445">
    <property type="entry name" value="(Trans)glycosidases"/>
    <property type="match status" value="1"/>
</dbReference>
<dbReference type="InterPro" id="IPR029018">
    <property type="entry name" value="Hex-like_dom2"/>
</dbReference>
<comment type="caution">
    <text evidence="9">The sequence shown here is derived from an EMBL/GenBank/DDBJ whole genome shotgun (WGS) entry which is preliminary data.</text>
</comment>
<keyword evidence="4" id="KW-0378">Hydrolase</keyword>
<sequence>MRKALVALALLSASVTAADLPLIPLPKEVKTGEGSFAVTAETGIRFDAALANEAKVFSAELKARTGHEPKAVREELRIMLPSEIRLDLDSSLALQPGGYTLEASPKGVVIKGKDATGAWNGTRTLLQLLPLEGGKSIPAVSIKDEPRFGWRGMHLDVGRHFFPVENIKGFIDWLAFHKMNTFHWHLTEDQGWRIEIKKYPKLTEIGAWRDSSPPYGNRNSDDGKRYGGFYTQEQIKEVVAYAKARHITIVPEIDMPGHMAAAIAAYPQFGNSDIPGYAPKVIGRWGVHPYTLAPTEEAFRFVDDVLTEVCALFPSEYIHIGGDEAPKGQWESSPRVKELMKKVGLKNGHDVQSYFIKRVEKMLEKKGRKLIGWDEIREGGLAPSATVMCWQGDGVKAAVDSVREGHDVVMAPNHRLYFDHYQRPEKSELAKGPEFETIGGFRPVSNVYDYDPVPTGLTPDQQKHVLGVQGQLWTEYMHDWKKVEYMAFPRIAALAEIAWSPADKKNYEGFRGRLDGIMKHYDAAKVNRAEPYDPPKRETADGSTVTTSLGIYQEHWPEFAYDGKPETFFWVNRELKENDHLTVAFKEPKSGKVTVKTGGEASQNGDKLDGGVLEASADGSTWKEVAAFEGGAASGALPTGTKQLRIRVTKPQKNWLIIHEIEVQP</sequence>
<evidence type="ECO:0000259" key="7">
    <source>
        <dbReference type="Pfam" id="PF00728"/>
    </source>
</evidence>
<evidence type="ECO:0000256" key="5">
    <source>
        <dbReference type="ARBA" id="ARBA00023295"/>
    </source>
</evidence>
<dbReference type="EMBL" id="JAPDDT010000007">
    <property type="protein sequence ID" value="MCW1924095.1"/>
    <property type="molecule type" value="Genomic_DNA"/>
</dbReference>
<dbReference type="PANTHER" id="PTHR22600">
    <property type="entry name" value="BETA-HEXOSAMINIDASE"/>
    <property type="match status" value="1"/>
</dbReference>
<dbReference type="SUPFAM" id="SSF49785">
    <property type="entry name" value="Galactose-binding domain-like"/>
    <property type="match status" value="1"/>
</dbReference>
<evidence type="ECO:0000256" key="4">
    <source>
        <dbReference type="ARBA" id="ARBA00022801"/>
    </source>
</evidence>
<evidence type="ECO:0000313" key="9">
    <source>
        <dbReference type="EMBL" id="MCW1924095.1"/>
    </source>
</evidence>
<evidence type="ECO:0000259" key="8">
    <source>
        <dbReference type="Pfam" id="PF02838"/>
    </source>
</evidence>
<dbReference type="InterPro" id="IPR017853">
    <property type="entry name" value="GH"/>
</dbReference>
<dbReference type="PANTHER" id="PTHR22600:SF57">
    <property type="entry name" value="BETA-N-ACETYLHEXOSAMINIDASE"/>
    <property type="match status" value="1"/>
</dbReference>
<evidence type="ECO:0000313" key="10">
    <source>
        <dbReference type="Proteomes" id="UP001320876"/>
    </source>
</evidence>
<evidence type="ECO:0000256" key="2">
    <source>
        <dbReference type="ARBA" id="ARBA00006285"/>
    </source>
</evidence>
<keyword evidence="6" id="KW-0732">Signal</keyword>
<dbReference type="InterPro" id="IPR015883">
    <property type="entry name" value="Glyco_hydro_20_cat"/>
</dbReference>
<dbReference type="RefSeq" id="WP_264488203.1">
    <property type="nucleotide sequence ID" value="NZ_JAPDDT010000007.1"/>
</dbReference>
<dbReference type="InterPro" id="IPR025705">
    <property type="entry name" value="Beta_hexosaminidase_sua/sub"/>
</dbReference>
<evidence type="ECO:0000256" key="1">
    <source>
        <dbReference type="ARBA" id="ARBA00001231"/>
    </source>
</evidence>
<feature type="domain" description="Beta-hexosaminidase bacterial type N-terminal" evidence="8">
    <location>
        <begin position="21"/>
        <end position="144"/>
    </location>
</feature>
<dbReference type="Pfam" id="PF02838">
    <property type="entry name" value="Glyco_hydro_20b"/>
    <property type="match status" value="1"/>
</dbReference>
<dbReference type="Gene3D" id="3.20.20.80">
    <property type="entry name" value="Glycosidases"/>
    <property type="match status" value="1"/>
</dbReference>
<dbReference type="Gene3D" id="3.30.379.10">
    <property type="entry name" value="Chitobiase/beta-hexosaminidase domain 2-like"/>
    <property type="match status" value="1"/>
</dbReference>
<keyword evidence="5" id="KW-0326">Glycosidase</keyword>
<dbReference type="InterPro" id="IPR008979">
    <property type="entry name" value="Galactose-bd-like_sf"/>
</dbReference>
<accession>A0ABT3GKS9</accession>
<dbReference type="SUPFAM" id="SSF55545">
    <property type="entry name" value="beta-N-acetylhexosaminidase-like domain"/>
    <property type="match status" value="1"/>
</dbReference>
<protein>
    <recommendedName>
        <fullName evidence="3">beta-N-acetylhexosaminidase</fullName>
        <ecNumber evidence="3">3.2.1.52</ecNumber>
    </recommendedName>
</protein>
<organism evidence="9 10">
    <name type="scientific">Luteolibacter arcticus</name>
    <dbReference type="NCBI Taxonomy" id="1581411"/>
    <lineage>
        <taxon>Bacteria</taxon>
        <taxon>Pseudomonadati</taxon>
        <taxon>Verrucomicrobiota</taxon>
        <taxon>Verrucomicrobiia</taxon>
        <taxon>Verrucomicrobiales</taxon>
        <taxon>Verrucomicrobiaceae</taxon>
        <taxon>Luteolibacter</taxon>
    </lineage>
</organism>